<dbReference type="InterPro" id="IPR037150">
    <property type="entry name" value="H-NS_C_dom_sf"/>
</dbReference>
<dbReference type="EMBL" id="FNYE01000017">
    <property type="protein sequence ID" value="SEJ75960.1"/>
    <property type="molecule type" value="Genomic_DNA"/>
</dbReference>
<keyword evidence="2" id="KW-0238">DNA-binding</keyword>
<dbReference type="GO" id="GO:0003677">
    <property type="term" value="F:DNA binding"/>
    <property type="evidence" value="ECO:0007669"/>
    <property type="project" value="UniProtKB-KW"/>
</dbReference>
<dbReference type="OrthoDB" id="8966769at2"/>
<evidence type="ECO:0000313" key="3">
    <source>
        <dbReference type="Proteomes" id="UP000198866"/>
    </source>
</evidence>
<dbReference type="RefSeq" id="WP_090868821.1">
    <property type="nucleotide sequence ID" value="NZ_FNYE01000017.1"/>
</dbReference>
<reference evidence="3" key="1">
    <citation type="submission" date="2016-10" db="EMBL/GenBank/DDBJ databases">
        <authorList>
            <person name="Varghese N."/>
            <person name="Submissions S."/>
        </authorList>
    </citation>
    <scope>NUCLEOTIDE SEQUENCE [LARGE SCALE GENOMIC DNA]</scope>
    <source>
        <strain evidence="3">LMG 26031</strain>
    </source>
</reference>
<dbReference type="InterPro" id="IPR027444">
    <property type="entry name" value="H-NS_C_dom"/>
</dbReference>
<dbReference type="Pfam" id="PF00816">
    <property type="entry name" value="Histone_HNS"/>
    <property type="match status" value="1"/>
</dbReference>
<dbReference type="SMART" id="SM00528">
    <property type="entry name" value="HNS"/>
    <property type="match status" value="1"/>
</dbReference>
<dbReference type="Proteomes" id="UP000198866">
    <property type="component" value="Unassembled WGS sequence"/>
</dbReference>
<evidence type="ECO:0000259" key="1">
    <source>
        <dbReference type="SMART" id="SM00528"/>
    </source>
</evidence>
<dbReference type="SUPFAM" id="SSF81273">
    <property type="entry name" value="H-NS histone-like proteins"/>
    <property type="match status" value="1"/>
</dbReference>
<proteinExistence type="predicted"/>
<feature type="domain" description="DNA-binding protein H-NS-like C-terminal" evidence="1">
    <location>
        <begin position="31"/>
        <end position="76"/>
    </location>
</feature>
<organism evidence="2 3">
    <name type="scientific">Paraburkholderia diazotrophica</name>
    <dbReference type="NCBI Taxonomy" id="667676"/>
    <lineage>
        <taxon>Bacteria</taxon>
        <taxon>Pseudomonadati</taxon>
        <taxon>Pseudomonadota</taxon>
        <taxon>Betaproteobacteria</taxon>
        <taxon>Burkholderiales</taxon>
        <taxon>Burkholderiaceae</taxon>
        <taxon>Paraburkholderia</taxon>
    </lineage>
</organism>
<dbReference type="Gene3D" id="4.10.430.10">
    <property type="entry name" value="Histone-like protein H-NS, C-terminal domain"/>
    <property type="match status" value="1"/>
</dbReference>
<evidence type="ECO:0000313" key="2">
    <source>
        <dbReference type="EMBL" id="SEJ75960.1"/>
    </source>
</evidence>
<dbReference type="STRING" id="667676.SAMN05192539_1017127"/>
<sequence>MDERKRERMVAYLRRRMKEFGIEPDDLASAIAEDQLRQKASRYRSATGETWDGKGEIPHWLKKVMSAGQSLEHFAINGETNHANSPLPTIDWQNDPFAGSPLATVKPARHYGR</sequence>
<dbReference type="AlphaFoldDB" id="A0A1H7BNV4"/>
<protein>
    <submittedName>
        <fullName evidence="2">DNA-binding protein H-NS</fullName>
    </submittedName>
</protein>
<keyword evidence="3" id="KW-1185">Reference proteome</keyword>
<accession>A0A1H7BNV4</accession>
<gene>
    <name evidence="2" type="ORF">SAMN05192539_1017127</name>
</gene>
<name>A0A1H7BNV4_9BURK</name>